<protein>
    <submittedName>
        <fullName evidence="2">Uncharacterized protein</fullName>
    </submittedName>
</protein>
<name>A0A1Y5IH39_OSTTA</name>
<proteinExistence type="predicted"/>
<feature type="non-terminal residue" evidence="2">
    <location>
        <position position="91"/>
    </location>
</feature>
<sequence length="91" mass="9730">MSGNGARVLGRDGLRGERDSAEATLKAMRSDKFEWLAKCRFGGEGCELPASEPAEVAGERGDEGRSKSSNIFKGLLLGVDMRKDAPDDVLS</sequence>
<reference evidence="2" key="1">
    <citation type="submission" date="2017-04" db="EMBL/GenBank/DDBJ databases">
        <title>Population genomics of picophytoplankton unveils novel chromosome hypervariability.</title>
        <authorList>
            <consortium name="DOE Joint Genome Institute"/>
            <person name="Blanc-Mathieu R."/>
            <person name="Krasovec M."/>
            <person name="Hebrard M."/>
            <person name="Yau S."/>
            <person name="Desgranges E."/>
            <person name="Martin J."/>
            <person name="Schackwitz W."/>
            <person name="Kuo A."/>
            <person name="Salin G."/>
            <person name="Donnadieu C."/>
            <person name="Desdevises Y."/>
            <person name="Sanchez-Ferandin S."/>
            <person name="Moreau H."/>
            <person name="Rivals E."/>
            <person name="Grigoriev I.V."/>
            <person name="Grimsley N."/>
            <person name="Eyre-Walker A."/>
            <person name="Piganeau G."/>
        </authorList>
    </citation>
    <scope>NUCLEOTIDE SEQUENCE [LARGE SCALE GENOMIC DNA]</scope>
    <source>
        <strain evidence="2">RCC 1115</strain>
    </source>
</reference>
<dbReference type="EMBL" id="KZ155776">
    <property type="protein sequence ID" value="OUS47967.1"/>
    <property type="molecule type" value="Genomic_DNA"/>
</dbReference>
<dbReference type="Proteomes" id="UP000195557">
    <property type="component" value="Unassembled WGS sequence"/>
</dbReference>
<organism evidence="2">
    <name type="scientific">Ostreococcus tauri</name>
    <name type="common">Marine green alga</name>
    <dbReference type="NCBI Taxonomy" id="70448"/>
    <lineage>
        <taxon>Eukaryota</taxon>
        <taxon>Viridiplantae</taxon>
        <taxon>Chlorophyta</taxon>
        <taxon>Mamiellophyceae</taxon>
        <taxon>Mamiellales</taxon>
        <taxon>Bathycoccaceae</taxon>
        <taxon>Ostreococcus</taxon>
    </lineage>
</organism>
<dbReference type="AlphaFoldDB" id="A0A1Y5IH39"/>
<feature type="region of interest" description="Disordered" evidence="1">
    <location>
        <begin position="48"/>
        <end position="68"/>
    </location>
</feature>
<evidence type="ECO:0000313" key="2">
    <source>
        <dbReference type="EMBL" id="OUS47967.1"/>
    </source>
</evidence>
<accession>A0A1Y5IH39</accession>
<feature type="compositionally biased region" description="Basic and acidic residues" evidence="1">
    <location>
        <begin position="57"/>
        <end position="66"/>
    </location>
</feature>
<evidence type="ECO:0000256" key="1">
    <source>
        <dbReference type="SAM" id="MobiDB-lite"/>
    </source>
</evidence>
<gene>
    <name evidence="2" type="ORF">BE221DRAFT_91260</name>
</gene>